<dbReference type="VEuPathDB" id="FungiDB:PSHT_05257"/>
<evidence type="ECO:0000256" key="1">
    <source>
        <dbReference type="SAM" id="MobiDB-lite"/>
    </source>
</evidence>
<dbReference type="VEuPathDB" id="FungiDB:PSTT_05634"/>
<organism evidence="2 3">
    <name type="scientific">Puccinia striiformis</name>
    <dbReference type="NCBI Taxonomy" id="27350"/>
    <lineage>
        <taxon>Eukaryota</taxon>
        <taxon>Fungi</taxon>
        <taxon>Dikarya</taxon>
        <taxon>Basidiomycota</taxon>
        <taxon>Pucciniomycotina</taxon>
        <taxon>Pucciniomycetes</taxon>
        <taxon>Pucciniales</taxon>
        <taxon>Pucciniaceae</taxon>
        <taxon>Puccinia</taxon>
    </lineage>
</organism>
<protein>
    <submittedName>
        <fullName evidence="2">Uncharacterized protein</fullName>
    </submittedName>
</protein>
<comment type="caution">
    <text evidence="2">The sequence shown here is derived from an EMBL/GenBank/DDBJ whole genome shotgun (WGS) entry which is preliminary data.</text>
</comment>
<sequence length="337" mass="37889">MFRASCESRVAEDAARAAREAHGVNGATPPLVQQGYIPVGQPLGHAGQALGAGPADTTIREPSKFSRIKMRSREIWDSIKMKFKKIFDFSWTRRSCLTFPGREENCIQVSLANFSRRSIWRNVPESEYHNPYVPLHQEHPNGPPTQMHGHPSASPGDAVSYVETSPSNLIERPGEQVNEGLSESLVAKWLPRRYFTAAEGLPKYFRTNGYIVQDENKLFRVLAQIGNKDQNSYQLVRKQINESRHYLGESMVQTTENGREMSRLTDHLFGNGVHGGLEDIAAFAEIKECKIAVVYQEGGISHAQYFGHPSISRDNVYGIIMKDGDFQLLNFISSHLR</sequence>
<gene>
    <name evidence="2" type="ORF">PSHT_05257</name>
</gene>
<dbReference type="CDD" id="cd22744">
    <property type="entry name" value="OTU"/>
    <property type="match status" value="1"/>
</dbReference>
<feature type="region of interest" description="Disordered" evidence="1">
    <location>
        <begin position="138"/>
        <end position="158"/>
    </location>
</feature>
<dbReference type="AlphaFoldDB" id="A0A2S4WB18"/>
<reference evidence="3" key="3">
    <citation type="journal article" date="2018" name="Mol. Plant Microbe Interact.">
        <title>Genome sequence resources for the wheat stripe rust pathogen (Puccinia striiformis f. sp. tritici) and the barley stripe rust pathogen (Puccinia striiformis f. sp. hordei).</title>
        <authorList>
            <person name="Xia C."/>
            <person name="Wang M."/>
            <person name="Yin C."/>
            <person name="Cornejo O.E."/>
            <person name="Hulbert S.H."/>
            <person name="Chen X."/>
        </authorList>
    </citation>
    <scope>NUCLEOTIDE SEQUENCE [LARGE SCALE GENOMIC DNA]</scope>
    <source>
        <strain evidence="3">93TX-2</strain>
    </source>
</reference>
<evidence type="ECO:0000313" key="2">
    <source>
        <dbReference type="EMBL" id="POW18965.1"/>
    </source>
</evidence>
<keyword evidence="3" id="KW-1185">Reference proteome</keyword>
<reference evidence="2 3" key="1">
    <citation type="submission" date="2017-12" db="EMBL/GenBank/DDBJ databases">
        <title>Gene loss provides genomic basis for host adaptation in cereal stripe rust fungi.</title>
        <authorList>
            <person name="Xia C."/>
        </authorList>
    </citation>
    <scope>NUCLEOTIDE SEQUENCE [LARGE SCALE GENOMIC DNA]</scope>
    <source>
        <strain evidence="2 3">93TX-2</strain>
    </source>
</reference>
<accession>A0A2S4WB18</accession>
<reference evidence="3" key="2">
    <citation type="journal article" date="2018" name="BMC Genomics">
        <title>Genomic insights into host adaptation between the wheat stripe rust pathogen (Puccinia striiformis f. sp. tritici) and the barley stripe rust pathogen (Puccinia striiformis f. sp. hordei).</title>
        <authorList>
            <person name="Xia C."/>
            <person name="Wang M."/>
            <person name="Yin C."/>
            <person name="Cornejo O.E."/>
            <person name="Hulbert S.H."/>
            <person name="Chen X."/>
        </authorList>
    </citation>
    <scope>NUCLEOTIDE SEQUENCE [LARGE SCALE GENOMIC DNA]</scope>
    <source>
        <strain evidence="3">93TX-2</strain>
    </source>
</reference>
<evidence type="ECO:0000313" key="3">
    <source>
        <dbReference type="Proteomes" id="UP000238274"/>
    </source>
</evidence>
<dbReference type="EMBL" id="PKSM01000057">
    <property type="protein sequence ID" value="POW18965.1"/>
    <property type="molecule type" value="Genomic_DNA"/>
</dbReference>
<name>A0A2S4WB18_9BASI</name>
<proteinExistence type="predicted"/>
<dbReference type="Proteomes" id="UP000238274">
    <property type="component" value="Unassembled WGS sequence"/>
</dbReference>